<name>A0A6A6P9U4_9PEZI</name>
<dbReference type="NCBIfam" id="TIGR01840">
    <property type="entry name" value="esterase_phb"/>
    <property type="match status" value="1"/>
</dbReference>
<dbReference type="InterPro" id="IPR050955">
    <property type="entry name" value="Plant_Biomass_Hydrol_Est"/>
</dbReference>
<sequence length="294" mass="32325">MASGTSLSTTSWQRVKRASLEEVTDFGANPTGARMFIYVPDSAPVEKPAVVLGIHWCHGDAQAYYNGTPYRWLADDYGFIVVYPSTPNLSDNCWDVSSDETLMRDGGGDSEAIANMVRWTIDEFDADTSRVFVTGLSSGAMMTNVMAATYPDLFVAGTVYSGVAAGCFASPTGAVDEWNSLCADGQVIKSPEEWATVVRDMYPGYNGTRPKMRIHHGTDDQTLNVQNYWETMKQWAGLLGYDYEDPVSTTQNEPQQGYTNTTWGPNVEGILESGVTHDIQIGSGEEDMEWFGFI</sequence>
<dbReference type="PANTHER" id="PTHR43037">
    <property type="entry name" value="UNNAMED PRODUCT-RELATED"/>
    <property type="match status" value="1"/>
</dbReference>
<evidence type="ECO:0000256" key="1">
    <source>
        <dbReference type="ARBA" id="ARBA00022487"/>
    </source>
</evidence>
<comment type="similarity">
    <text evidence="4">Belongs to the carbohydrate esterase 1 (CE1) family.</text>
</comment>
<evidence type="ECO:0000256" key="4">
    <source>
        <dbReference type="RuleBase" id="RU367147"/>
    </source>
</evidence>
<dbReference type="EC" id="3.1.1.-" evidence="4"/>
<dbReference type="Proteomes" id="UP000799766">
    <property type="component" value="Unassembled WGS sequence"/>
</dbReference>
<accession>A0A6A6P9U4</accession>
<dbReference type="GO" id="GO:0005576">
    <property type="term" value="C:extracellular region"/>
    <property type="evidence" value="ECO:0007669"/>
    <property type="project" value="UniProtKB-SubCell"/>
</dbReference>
<dbReference type="PANTHER" id="PTHR43037:SF5">
    <property type="entry name" value="FERULOYL ESTERASE"/>
    <property type="match status" value="1"/>
</dbReference>
<dbReference type="GO" id="GO:0052689">
    <property type="term" value="F:carboxylic ester hydrolase activity"/>
    <property type="evidence" value="ECO:0007669"/>
    <property type="project" value="UniProtKB-KW"/>
</dbReference>
<keyword evidence="4" id="KW-0624">Polysaccharide degradation</keyword>
<keyword evidence="4" id="KW-0964">Secreted</keyword>
<dbReference type="InterPro" id="IPR010126">
    <property type="entry name" value="Esterase_phb"/>
</dbReference>
<organism evidence="5 6">
    <name type="scientific">Lineolata rhizophorae</name>
    <dbReference type="NCBI Taxonomy" id="578093"/>
    <lineage>
        <taxon>Eukaryota</taxon>
        <taxon>Fungi</taxon>
        <taxon>Dikarya</taxon>
        <taxon>Ascomycota</taxon>
        <taxon>Pezizomycotina</taxon>
        <taxon>Dothideomycetes</taxon>
        <taxon>Dothideomycetes incertae sedis</taxon>
        <taxon>Lineolatales</taxon>
        <taxon>Lineolataceae</taxon>
        <taxon>Lineolata</taxon>
    </lineage>
</organism>
<evidence type="ECO:0000313" key="5">
    <source>
        <dbReference type="EMBL" id="KAF2460557.1"/>
    </source>
</evidence>
<proteinExistence type="inferred from homology"/>
<dbReference type="AlphaFoldDB" id="A0A6A6P9U4"/>
<dbReference type="GO" id="GO:0045493">
    <property type="term" value="P:xylan catabolic process"/>
    <property type="evidence" value="ECO:0007669"/>
    <property type="project" value="UniProtKB-UniRule"/>
</dbReference>
<dbReference type="SUPFAM" id="SSF53474">
    <property type="entry name" value="alpha/beta-Hydrolases"/>
    <property type="match status" value="2"/>
</dbReference>
<keyword evidence="6" id="KW-1185">Reference proteome</keyword>
<evidence type="ECO:0000256" key="2">
    <source>
        <dbReference type="ARBA" id="ARBA00022729"/>
    </source>
</evidence>
<evidence type="ECO:0000313" key="6">
    <source>
        <dbReference type="Proteomes" id="UP000799766"/>
    </source>
</evidence>
<keyword evidence="4" id="KW-0119">Carbohydrate metabolism</keyword>
<gene>
    <name evidence="5" type="ORF">BDY21DRAFT_280650</name>
</gene>
<reference evidence="5" key="1">
    <citation type="journal article" date="2020" name="Stud. Mycol.">
        <title>101 Dothideomycetes genomes: a test case for predicting lifestyles and emergence of pathogens.</title>
        <authorList>
            <person name="Haridas S."/>
            <person name="Albert R."/>
            <person name="Binder M."/>
            <person name="Bloem J."/>
            <person name="Labutti K."/>
            <person name="Salamov A."/>
            <person name="Andreopoulos B."/>
            <person name="Baker S."/>
            <person name="Barry K."/>
            <person name="Bills G."/>
            <person name="Bluhm B."/>
            <person name="Cannon C."/>
            <person name="Castanera R."/>
            <person name="Culley D."/>
            <person name="Daum C."/>
            <person name="Ezra D."/>
            <person name="Gonzalez J."/>
            <person name="Henrissat B."/>
            <person name="Kuo A."/>
            <person name="Liang C."/>
            <person name="Lipzen A."/>
            <person name="Lutzoni F."/>
            <person name="Magnuson J."/>
            <person name="Mondo S."/>
            <person name="Nolan M."/>
            <person name="Ohm R."/>
            <person name="Pangilinan J."/>
            <person name="Park H.-J."/>
            <person name="Ramirez L."/>
            <person name="Alfaro M."/>
            <person name="Sun H."/>
            <person name="Tritt A."/>
            <person name="Yoshinaga Y."/>
            <person name="Zwiers L.-H."/>
            <person name="Turgeon B."/>
            <person name="Goodwin S."/>
            <person name="Spatafora J."/>
            <person name="Crous P."/>
            <person name="Grigoriev I."/>
        </authorList>
    </citation>
    <scope>NUCLEOTIDE SEQUENCE</scope>
    <source>
        <strain evidence="5">ATCC 16933</strain>
    </source>
</reference>
<dbReference type="Pfam" id="PF10503">
    <property type="entry name" value="Esterase_PHB"/>
    <property type="match status" value="1"/>
</dbReference>
<dbReference type="EMBL" id="MU001673">
    <property type="protein sequence ID" value="KAF2460557.1"/>
    <property type="molecule type" value="Genomic_DNA"/>
</dbReference>
<keyword evidence="1 4" id="KW-0719">Serine esterase</keyword>
<dbReference type="Gene3D" id="3.40.50.1820">
    <property type="entry name" value="alpha/beta hydrolase"/>
    <property type="match status" value="1"/>
</dbReference>
<keyword evidence="3 4" id="KW-0378">Hydrolase</keyword>
<comment type="subcellular location">
    <subcellularLocation>
        <location evidence="4">Secreted</location>
    </subcellularLocation>
</comment>
<evidence type="ECO:0000256" key="3">
    <source>
        <dbReference type="ARBA" id="ARBA00022801"/>
    </source>
</evidence>
<dbReference type="OrthoDB" id="2425929at2759"/>
<keyword evidence="2" id="KW-0732">Signal</keyword>
<dbReference type="InterPro" id="IPR029058">
    <property type="entry name" value="AB_hydrolase_fold"/>
</dbReference>
<comment type="function">
    <text evidence="4">Esterase involved in the hydrolysis of xylan, a major structural heterogeneous polysaccharide found in plant biomass representing the second most abundant polysaccharide in the biosphere, after cellulose.</text>
</comment>
<protein>
    <recommendedName>
        <fullName evidence="4">Carboxylic ester hydrolase</fullName>
        <ecNumber evidence="4">3.1.1.-</ecNumber>
    </recommendedName>
</protein>